<keyword evidence="7" id="KW-0456">Lyase</keyword>
<evidence type="ECO:0000256" key="4">
    <source>
        <dbReference type="ARBA" id="ARBA00012285"/>
    </source>
</evidence>
<dbReference type="GO" id="GO:0048472">
    <property type="term" value="F:threonine-phosphate decarboxylase activity"/>
    <property type="evidence" value="ECO:0007669"/>
    <property type="project" value="UniProtKB-EC"/>
</dbReference>
<evidence type="ECO:0000256" key="10">
    <source>
        <dbReference type="SAM" id="MobiDB-lite"/>
    </source>
</evidence>
<comment type="function">
    <text evidence="2">Decarboxylates L-threonine-O-3-phosphate to yield (R)-1-amino-2-propanol O-2-phosphate, the precursor for the linkage between the nucleotide loop and the corrin ring in cobalamin.</text>
</comment>
<dbReference type="AlphaFoldDB" id="A0AAV3T557"/>
<keyword evidence="5" id="KW-0169">Cobalamin biosynthesis</keyword>
<comment type="pathway">
    <text evidence="3">Cofactor biosynthesis; adenosylcobalamin biosynthesis.</text>
</comment>
<dbReference type="Gene3D" id="3.40.640.10">
    <property type="entry name" value="Type I PLP-dependent aspartate aminotransferase-like (Major domain)"/>
    <property type="match status" value="1"/>
</dbReference>
<evidence type="ECO:0000256" key="3">
    <source>
        <dbReference type="ARBA" id="ARBA00004953"/>
    </source>
</evidence>
<name>A0AAV3T557_9EURY</name>
<dbReference type="InterPro" id="IPR015422">
    <property type="entry name" value="PyrdxlP-dep_Trfase_small"/>
</dbReference>
<dbReference type="RefSeq" id="WP_343772247.1">
    <property type="nucleotide sequence ID" value="NZ_BAAADV010000001.1"/>
</dbReference>
<sequence length="336" mass="36214">MEPDAVRRGERVHHGGEPDPDVLDFSANVNTRMPDGVDAVYRDALERSRRYPDDEYPDFRAAAAEYAGCDPEQIVPTPGGLAAIRLAIEVSLEAGDQALVPAPSFAEYAREVRLQGAEPEFVAHDRLLGADPAEYDLAIACTPNNPTGDAYDPDALRAFADDCAAAGTPLLVDEAFLGFTDRPSLAGREGAIVARSLTKLFGLPGLRAGFAVATGERRDDLATARRAWNLGTPAAAVGAHCLRDGGFVAETRERVAAERERLREELAGEFDLHASDAPFLLLDCGDRNVDAVLDRAREEGVALRDARTFRGLDSHVRVAVKDRDANDRLLEVLADG</sequence>
<evidence type="ECO:0000256" key="2">
    <source>
        <dbReference type="ARBA" id="ARBA00003444"/>
    </source>
</evidence>
<comment type="catalytic activity">
    <reaction evidence="9">
        <text>O-phospho-L-threonine + H(+) = (R)-1-aminopropan-2-yl phosphate + CO2</text>
        <dbReference type="Rhea" id="RHEA:11492"/>
        <dbReference type="ChEBI" id="CHEBI:15378"/>
        <dbReference type="ChEBI" id="CHEBI:16526"/>
        <dbReference type="ChEBI" id="CHEBI:58563"/>
        <dbReference type="ChEBI" id="CHEBI:58675"/>
        <dbReference type="EC" id="4.1.1.81"/>
    </reaction>
</comment>
<dbReference type="InterPro" id="IPR005860">
    <property type="entry name" value="CobD"/>
</dbReference>
<dbReference type="Gene3D" id="3.90.1150.10">
    <property type="entry name" value="Aspartate Aminotransferase, domain 1"/>
    <property type="match status" value="1"/>
</dbReference>
<dbReference type="InterPro" id="IPR015421">
    <property type="entry name" value="PyrdxlP-dep_Trfase_major"/>
</dbReference>
<evidence type="ECO:0000256" key="7">
    <source>
        <dbReference type="ARBA" id="ARBA00023239"/>
    </source>
</evidence>
<evidence type="ECO:0000313" key="12">
    <source>
        <dbReference type="EMBL" id="GAA0663231.1"/>
    </source>
</evidence>
<dbReference type="GO" id="GO:0009236">
    <property type="term" value="P:cobalamin biosynthetic process"/>
    <property type="evidence" value="ECO:0007669"/>
    <property type="project" value="UniProtKB-KW"/>
</dbReference>
<dbReference type="NCBIfam" id="TIGR01140">
    <property type="entry name" value="L_thr_O3P_dcar"/>
    <property type="match status" value="1"/>
</dbReference>
<dbReference type="CDD" id="cd00609">
    <property type="entry name" value="AAT_like"/>
    <property type="match status" value="1"/>
</dbReference>
<evidence type="ECO:0000256" key="5">
    <source>
        <dbReference type="ARBA" id="ARBA00022573"/>
    </source>
</evidence>
<organism evidence="12 13">
    <name type="scientific">Natronoarchaeum mannanilyticum</name>
    <dbReference type="NCBI Taxonomy" id="926360"/>
    <lineage>
        <taxon>Archaea</taxon>
        <taxon>Methanobacteriati</taxon>
        <taxon>Methanobacteriota</taxon>
        <taxon>Stenosarchaea group</taxon>
        <taxon>Halobacteria</taxon>
        <taxon>Halobacteriales</taxon>
        <taxon>Natronoarchaeaceae</taxon>
    </lineage>
</organism>
<dbReference type="EMBL" id="BAAADV010000001">
    <property type="protein sequence ID" value="GAA0663231.1"/>
    <property type="molecule type" value="Genomic_DNA"/>
</dbReference>
<comment type="cofactor">
    <cofactor evidence="1">
        <name>pyridoxal 5'-phosphate</name>
        <dbReference type="ChEBI" id="CHEBI:597326"/>
    </cofactor>
</comment>
<dbReference type="SUPFAM" id="SSF53383">
    <property type="entry name" value="PLP-dependent transferases"/>
    <property type="match status" value="1"/>
</dbReference>
<evidence type="ECO:0000256" key="1">
    <source>
        <dbReference type="ARBA" id="ARBA00001933"/>
    </source>
</evidence>
<feature type="domain" description="Aminotransferase class I/classII large" evidence="11">
    <location>
        <begin position="21"/>
        <end position="333"/>
    </location>
</feature>
<evidence type="ECO:0000256" key="6">
    <source>
        <dbReference type="ARBA" id="ARBA00022898"/>
    </source>
</evidence>
<keyword evidence="13" id="KW-1185">Reference proteome</keyword>
<evidence type="ECO:0000313" key="13">
    <source>
        <dbReference type="Proteomes" id="UP001500420"/>
    </source>
</evidence>
<evidence type="ECO:0000256" key="8">
    <source>
        <dbReference type="ARBA" id="ARBA00029996"/>
    </source>
</evidence>
<dbReference type="InterPro" id="IPR015424">
    <property type="entry name" value="PyrdxlP-dep_Trfase"/>
</dbReference>
<dbReference type="GO" id="GO:0030170">
    <property type="term" value="F:pyridoxal phosphate binding"/>
    <property type="evidence" value="ECO:0007669"/>
    <property type="project" value="InterPro"/>
</dbReference>
<feature type="compositionally biased region" description="Basic and acidic residues" evidence="10">
    <location>
        <begin position="1"/>
        <end position="17"/>
    </location>
</feature>
<dbReference type="PROSITE" id="PS00105">
    <property type="entry name" value="AA_TRANSFER_CLASS_1"/>
    <property type="match status" value="1"/>
</dbReference>
<reference evidence="12 13" key="1">
    <citation type="journal article" date="2019" name="Int. J. Syst. Evol. Microbiol.">
        <title>The Global Catalogue of Microorganisms (GCM) 10K type strain sequencing project: providing services to taxonomists for standard genome sequencing and annotation.</title>
        <authorList>
            <consortium name="The Broad Institute Genomics Platform"/>
            <consortium name="The Broad Institute Genome Sequencing Center for Infectious Disease"/>
            <person name="Wu L."/>
            <person name="Ma J."/>
        </authorList>
    </citation>
    <scope>NUCLEOTIDE SEQUENCE [LARGE SCALE GENOMIC DNA]</scope>
    <source>
        <strain evidence="12 13">JCM 16328</strain>
    </source>
</reference>
<keyword evidence="6" id="KW-0663">Pyridoxal phosphate</keyword>
<gene>
    <name evidence="12" type="primary">cobD</name>
    <name evidence="12" type="ORF">GCM10009020_04820</name>
</gene>
<accession>A0AAV3T557</accession>
<evidence type="ECO:0000259" key="11">
    <source>
        <dbReference type="Pfam" id="PF00155"/>
    </source>
</evidence>
<comment type="caution">
    <text evidence="12">The sequence shown here is derived from an EMBL/GenBank/DDBJ whole genome shotgun (WGS) entry which is preliminary data.</text>
</comment>
<dbReference type="PANTHER" id="PTHR42885">
    <property type="entry name" value="HISTIDINOL-PHOSPHATE AMINOTRANSFERASE-RELATED"/>
    <property type="match status" value="1"/>
</dbReference>
<dbReference type="Proteomes" id="UP001500420">
    <property type="component" value="Unassembled WGS sequence"/>
</dbReference>
<evidence type="ECO:0000256" key="9">
    <source>
        <dbReference type="ARBA" id="ARBA00048531"/>
    </source>
</evidence>
<protein>
    <recommendedName>
        <fullName evidence="4">threonine-phosphate decarboxylase</fullName>
        <ecNumber evidence="4">4.1.1.81</ecNumber>
    </recommendedName>
    <alternativeName>
        <fullName evidence="8">L-threonine-O-3-phosphate decarboxylase</fullName>
    </alternativeName>
</protein>
<feature type="region of interest" description="Disordered" evidence="10">
    <location>
        <begin position="1"/>
        <end position="24"/>
    </location>
</feature>
<dbReference type="InterPro" id="IPR004839">
    <property type="entry name" value="Aminotransferase_I/II_large"/>
</dbReference>
<dbReference type="EC" id="4.1.1.81" evidence="4"/>
<dbReference type="InterPro" id="IPR004838">
    <property type="entry name" value="NHTrfase_class1_PyrdxlP-BS"/>
</dbReference>
<proteinExistence type="predicted"/>
<dbReference type="PANTHER" id="PTHR42885:SF1">
    <property type="entry name" value="THREONINE-PHOSPHATE DECARBOXYLASE"/>
    <property type="match status" value="1"/>
</dbReference>
<dbReference type="Pfam" id="PF00155">
    <property type="entry name" value="Aminotran_1_2"/>
    <property type="match status" value="1"/>
</dbReference>